<evidence type="ECO:0000256" key="4">
    <source>
        <dbReference type="ARBA" id="ARBA00023239"/>
    </source>
</evidence>
<dbReference type="InterPro" id="IPR000070">
    <property type="entry name" value="Pectinesterase_cat"/>
</dbReference>
<organism evidence="9 10">
    <name type="scientific">Actinocorallia longicatena</name>
    <dbReference type="NCBI Taxonomy" id="111803"/>
    <lineage>
        <taxon>Bacteria</taxon>
        <taxon>Bacillati</taxon>
        <taxon>Actinomycetota</taxon>
        <taxon>Actinomycetes</taxon>
        <taxon>Streptosporangiales</taxon>
        <taxon>Thermomonosporaceae</taxon>
        <taxon>Actinocorallia</taxon>
    </lineage>
</organism>
<feature type="chain" id="PRO_5047161505" description="Pectate lyase domain-containing protein" evidence="7">
    <location>
        <begin position="24"/>
        <end position="746"/>
    </location>
</feature>
<reference evidence="10" key="1">
    <citation type="journal article" date="2019" name="Int. J. Syst. Evol. Microbiol.">
        <title>The Global Catalogue of Microorganisms (GCM) 10K type strain sequencing project: providing services to taxonomists for standard genome sequencing and annotation.</title>
        <authorList>
            <consortium name="The Broad Institute Genomics Platform"/>
            <consortium name="The Broad Institute Genome Sequencing Center for Infectious Disease"/>
            <person name="Wu L."/>
            <person name="Ma J."/>
        </authorList>
    </citation>
    <scope>NUCLEOTIDE SEQUENCE [LARGE SCALE GENOMIC DNA]</scope>
    <source>
        <strain evidence="10">JCM 9377</strain>
    </source>
</reference>
<keyword evidence="3" id="KW-0063">Aspartyl esterase</keyword>
<comment type="similarity">
    <text evidence="6">Belongs to the polysaccharide lyase 1 family.</text>
</comment>
<comment type="subcellular location">
    <subcellularLocation>
        <location evidence="6">Secreted</location>
    </subcellularLocation>
</comment>
<comment type="similarity">
    <text evidence="1">Belongs to the pectinesterase family.</text>
</comment>
<evidence type="ECO:0000313" key="10">
    <source>
        <dbReference type="Proteomes" id="UP001501237"/>
    </source>
</evidence>
<name>A0ABP6QC15_9ACTN</name>
<feature type="active site" evidence="5">
    <location>
        <position position="598"/>
    </location>
</feature>
<dbReference type="InterPro" id="IPR002022">
    <property type="entry name" value="Pec_lyase"/>
</dbReference>
<evidence type="ECO:0000256" key="7">
    <source>
        <dbReference type="SAM" id="SignalP"/>
    </source>
</evidence>
<evidence type="ECO:0000256" key="3">
    <source>
        <dbReference type="ARBA" id="ARBA00023085"/>
    </source>
</evidence>
<comment type="caution">
    <text evidence="9">The sequence shown here is derived from an EMBL/GenBank/DDBJ whole genome shotgun (WGS) entry which is preliminary data.</text>
</comment>
<keyword evidence="6" id="KW-0624">Polysaccharide degradation</keyword>
<dbReference type="PROSITE" id="PS00800">
    <property type="entry name" value="PECTINESTERASE_1"/>
    <property type="match status" value="1"/>
</dbReference>
<protein>
    <recommendedName>
        <fullName evidence="8">Pectate lyase domain-containing protein</fullName>
    </recommendedName>
</protein>
<evidence type="ECO:0000259" key="8">
    <source>
        <dbReference type="SMART" id="SM00656"/>
    </source>
</evidence>
<dbReference type="Pfam" id="PF00544">
    <property type="entry name" value="Pectate_lyase_4"/>
    <property type="match status" value="1"/>
</dbReference>
<dbReference type="RefSeq" id="WP_344830497.1">
    <property type="nucleotide sequence ID" value="NZ_BAAAUV010000009.1"/>
</dbReference>
<dbReference type="PANTHER" id="PTHR31321:SF57">
    <property type="entry name" value="PECTINESTERASE 53-RELATED"/>
    <property type="match status" value="1"/>
</dbReference>
<dbReference type="InterPro" id="IPR011050">
    <property type="entry name" value="Pectin_lyase_fold/virulence"/>
</dbReference>
<sequence length="746" mass="78913">MRRALFVLPALAAAALAVPAAPAAAVPHPDLGRQVLAAGDGWGSDTTGVTGGASAAAGRRFTVRDRAQLAAALATGDTPKIIYVDGAIEGNTAPGGARLTCADYATGGYTLDGYLAAYAPETWGTADPSGPMEDARAASQKKQAERVVLEVPANTTIVGLGSRAALRHLNLMVRNVDNVIIRNLTFEDAADCFPAWDPTDGATGNWNSEYDNLTLTGATHVWVDHNTFTDGANPDSAQPLLFGRPYQVHDGELDMIKGTDQVTASWNVFTEHDKTDLIGSSDSADATDAGRLRITFHHNLWDGSIQRAPRVRFGRVDVYNNSYVIPSGPYEYSWGVGKNSGIVAELNSFAVPAGVPLGKIIHYWKGTAIREGGNLVNGEPADLLAAYNAAYDPDLTADVGWTPVLRRTVHRARDVRRVVAAGAGAGRAGIDERITVGTDAPTVQAAVDAAPAASARPVTIVVPKGRYREVVTVPADKPNLRLEGGTRRPEDTVITYDNASGTPRPGGGTYGTTGSATVTIAASDFTATGLTFENAFDEAAHPEITARQAVAVKTTGDRVAFDGVRFLGNQDTLYLDSAAKGVTARVYVRRSYVEGDVDFIFGRAAAVLDRVEIMALARNGTPAGYVTAASTVGTQPYGFLIIDSAIRSTAPAGSYHLGRPWHPGLDADGVPTVPSVVVRETRLPSAISRDQPWTDMSGFSWRDARFAEYRNHGPGFALNPGRPQLTDAQAAGHEIADYLGDWTPPV</sequence>
<keyword evidence="10" id="KW-1185">Reference proteome</keyword>
<feature type="domain" description="Pectate lyase" evidence="8">
    <location>
        <begin position="94"/>
        <end position="355"/>
    </location>
</feature>
<evidence type="ECO:0000256" key="2">
    <source>
        <dbReference type="ARBA" id="ARBA00022801"/>
    </source>
</evidence>
<dbReference type="SMART" id="SM00656">
    <property type="entry name" value="Amb_all"/>
    <property type="match status" value="1"/>
</dbReference>
<dbReference type="InterPro" id="IPR012334">
    <property type="entry name" value="Pectin_lyas_fold"/>
</dbReference>
<gene>
    <name evidence="9" type="ORF">GCM10010468_40570</name>
</gene>
<feature type="signal peptide" evidence="7">
    <location>
        <begin position="1"/>
        <end position="23"/>
    </location>
</feature>
<keyword evidence="7" id="KW-0732">Signal</keyword>
<dbReference type="PROSITE" id="PS00503">
    <property type="entry name" value="PECTINESTERASE_2"/>
    <property type="match status" value="1"/>
</dbReference>
<dbReference type="Pfam" id="PF01095">
    <property type="entry name" value="Pectinesterase"/>
    <property type="match status" value="1"/>
</dbReference>
<accession>A0ABP6QC15</accession>
<dbReference type="InterPro" id="IPR018040">
    <property type="entry name" value="Pectinesterase_Tyr_AS"/>
</dbReference>
<keyword evidence="4 6" id="KW-0456">Lyase</keyword>
<dbReference type="PANTHER" id="PTHR31321">
    <property type="entry name" value="ACYL-COA THIOESTER HYDROLASE YBHC-RELATED"/>
    <property type="match status" value="1"/>
</dbReference>
<proteinExistence type="inferred from homology"/>
<evidence type="ECO:0000256" key="6">
    <source>
        <dbReference type="RuleBase" id="RU361173"/>
    </source>
</evidence>
<dbReference type="InterPro" id="IPR033131">
    <property type="entry name" value="Pectinesterase_Asp_AS"/>
</dbReference>
<evidence type="ECO:0000256" key="1">
    <source>
        <dbReference type="ARBA" id="ARBA00008891"/>
    </source>
</evidence>
<dbReference type="Gene3D" id="2.160.20.10">
    <property type="entry name" value="Single-stranded right-handed beta-helix, Pectin lyase-like"/>
    <property type="match status" value="2"/>
</dbReference>
<keyword evidence="6" id="KW-0119">Carbohydrate metabolism</keyword>
<dbReference type="EMBL" id="BAAAUV010000009">
    <property type="protein sequence ID" value="GAA3217648.1"/>
    <property type="molecule type" value="Genomic_DNA"/>
</dbReference>
<evidence type="ECO:0000313" key="9">
    <source>
        <dbReference type="EMBL" id="GAA3217648.1"/>
    </source>
</evidence>
<dbReference type="SUPFAM" id="SSF51126">
    <property type="entry name" value="Pectin lyase-like"/>
    <property type="match status" value="2"/>
</dbReference>
<dbReference type="Proteomes" id="UP001501237">
    <property type="component" value="Unassembled WGS sequence"/>
</dbReference>
<keyword evidence="6" id="KW-0964">Secreted</keyword>
<evidence type="ECO:0000256" key="5">
    <source>
        <dbReference type="PROSITE-ProRule" id="PRU10040"/>
    </source>
</evidence>
<keyword evidence="2" id="KW-0378">Hydrolase</keyword>